<dbReference type="AlphaFoldDB" id="A0A0D1XG33"/>
<dbReference type="OrthoDB" id="4115400at2759"/>
<reference evidence="2 3" key="1">
    <citation type="submission" date="2015-01" db="EMBL/GenBank/DDBJ databases">
        <title>The Genome Sequence of Exophiala sideris CBS121828.</title>
        <authorList>
            <consortium name="The Broad Institute Genomics Platform"/>
            <person name="Cuomo C."/>
            <person name="de Hoog S."/>
            <person name="Gorbushina A."/>
            <person name="Stielow B."/>
            <person name="Teixiera M."/>
            <person name="Abouelleil A."/>
            <person name="Chapman S.B."/>
            <person name="Priest M."/>
            <person name="Young S.K."/>
            <person name="Wortman J."/>
            <person name="Nusbaum C."/>
            <person name="Birren B."/>
        </authorList>
    </citation>
    <scope>NUCLEOTIDE SEQUENCE [LARGE SCALE GENOMIC DNA]</scope>
    <source>
        <strain evidence="2 3">CBS 121828</strain>
    </source>
</reference>
<feature type="region of interest" description="Disordered" evidence="1">
    <location>
        <begin position="211"/>
        <end position="230"/>
    </location>
</feature>
<dbReference type="HOGENOM" id="CLU_496948_0_0_1"/>
<feature type="compositionally biased region" description="Polar residues" evidence="1">
    <location>
        <begin position="218"/>
        <end position="227"/>
    </location>
</feature>
<feature type="compositionally biased region" description="Basic residues" evidence="1">
    <location>
        <begin position="581"/>
        <end position="592"/>
    </location>
</feature>
<evidence type="ECO:0000256" key="1">
    <source>
        <dbReference type="SAM" id="MobiDB-lite"/>
    </source>
</evidence>
<dbReference type="EMBL" id="KN846951">
    <property type="protein sequence ID" value="KIV87046.1"/>
    <property type="molecule type" value="Genomic_DNA"/>
</dbReference>
<feature type="compositionally biased region" description="Low complexity" evidence="1">
    <location>
        <begin position="335"/>
        <end position="354"/>
    </location>
</feature>
<name>A0A0D1XG33_9EURO</name>
<feature type="compositionally biased region" description="Polar residues" evidence="1">
    <location>
        <begin position="362"/>
        <end position="373"/>
    </location>
</feature>
<sequence>MSAMDIDTLWRTAFGESTRPVLYSSAELNEDGFQPLNDPQSFIMNITTLKRKQLFAASANNQIAMKLAQDEYIELERQITRLKGKETSKNPQDLPAPGVFEERKESALYGYKYEPNKPALLGAGIPGLRSADDLSEREKNDVRLFQEPFEQGGFVPKEREYKAMVARARNPKNIDGWDPVIKNGKALIPKQQVHRDEYSITYVKRNVNENGEIERPQSAGSDVTGLTPSKVVDKRLTRTRFDGQKVPPTRDVSEAPSSVSTTPRKRANTPADNVREETPTAKRRKVTEVVPGVVRPKHPNQYTKGLPGYGKVPPVQVQSRPKHPNQYTKAKELAARNAAEATATASQTASPAARDSPRPVAPTSSWRGLSPQSLRNRKWTDEELVEAVKHDHLWLHDDPNKAEDWKNKIINGINPVRSFSMFRKWAYWRDENKDKRPRAKKNLPDDMPQDVKESTESPRPRRAAAAKPSKADSARTTPATTPVPETFDGGWSQESKAAGGGSGRSARRGGLGINMLMNHDSSPDELHEDINVERASGRYAATPPQYGRQVSSPMSKASLKKEDTDSDSMIVVNGTPDPPRRRSVRNLRRSSG</sequence>
<feature type="region of interest" description="Disordered" evidence="1">
    <location>
        <begin position="239"/>
        <end position="281"/>
    </location>
</feature>
<gene>
    <name evidence="2" type="ORF">PV11_02617</name>
</gene>
<feature type="region of interest" description="Disordered" evidence="1">
    <location>
        <begin position="295"/>
        <end position="373"/>
    </location>
</feature>
<evidence type="ECO:0000313" key="2">
    <source>
        <dbReference type="EMBL" id="KIV87046.1"/>
    </source>
</evidence>
<feature type="compositionally biased region" description="Basic and acidic residues" evidence="1">
    <location>
        <begin position="521"/>
        <end position="536"/>
    </location>
</feature>
<feature type="region of interest" description="Disordered" evidence="1">
    <location>
        <begin position="436"/>
        <end position="592"/>
    </location>
</feature>
<organism evidence="2 3">
    <name type="scientific">Exophiala sideris</name>
    <dbReference type="NCBI Taxonomy" id="1016849"/>
    <lineage>
        <taxon>Eukaryota</taxon>
        <taxon>Fungi</taxon>
        <taxon>Dikarya</taxon>
        <taxon>Ascomycota</taxon>
        <taxon>Pezizomycotina</taxon>
        <taxon>Eurotiomycetes</taxon>
        <taxon>Chaetothyriomycetidae</taxon>
        <taxon>Chaetothyriales</taxon>
        <taxon>Herpotrichiellaceae</taxon>
        <taxon>Exophiala</taxon>
    </lineage>
</organism>
<evidence type="ECO:0000313" key="3">
    <source>
        <dbReference type="Proteomes" id="UP000053599"/>
    </source>
</evidence>
<proteinExistence type="predicted"/>
<protein>
    <submittedName>
        <fullName evidence="2">Uncharacterized protein</fullName>
    </submittedName>
</protein>
<dbReference type="Proteomes" id="UP000053599">
    <property type="component" value="Unassembled WGS sequence"/>
</dbReference>
<feature type="compositionally biased region" description="Basic and acidic residues" evidence="1">
    <location>
        <begin position="449"/>
        <end position="459"/>
    </location>
</feature>
<accession>A0A0D1XG33</accession>
<dbReference type="STRING" id="1016849.A0A0D1XG33"/>